<dbReference type="AlphaFoldDB" id="A0A426DEN5"/>
<dbReference type="InterPro" id="IPR010982">
    <property type="entry name" value="Lambda_DNA-bd_dom_sf"/>
</dbReference>
<dbReference type="Gene3D" id="2.10.109.10">
    <property type="entry name" value="Umud Fragment, subunit A"/>
    <property type="match status" value="1"/>
</dbReference>
<dbReference type="CDD" id="cd00093">
    <property type="entry name" value="HTH_XRE"/>
    <property type="match status" value="1"/>
</dbReference>
<accession>A0A426DEN5</accession>
<keyword evidence="6" id="KW-1185">Reference proteome</keyword>
<dbReference type="RefSeq" id="WP_125126913.1">
    <property type="nucleotide sequence ID" value="NZ_RHJS01000002.1"/>
</dbReference>
<dbReference type="Gene3D" id="1.10.260.40">
    <property type="entry name" value="lambda repressor-like DNA-binding domains"/>
    <property type="match status" value="1"/>
</dbReference>
<dbReference type="InterPro" id="IPR036286">
    <property type="entry name" value="LexA/Signal_pep-like_sf"/>
</dbReference>
<dbReference type="Proteomes" id="UP000274920">
    <property type="component" value="Unassembled WGS sequence"/>
</dbReference>
<evidence type="ECO:0000313" key="5">
    <source>
        <dbReference type="EMBL" id="RRK31182.1"/>
    </source>
</evidence>
<dbReference type="InterPro" id="IPR039418">
    <property type="entry name" value="LexA-like"/>
</dbReference>
<dbReference type="Pfam" id="PF00717">
    <property type="entry name" value="Peptidase_S24"/>
    <property type="match status" value="1"/>
</dbReference>
<feature type="domain" description="HTH cro/C1-type" evidence="4">
    <location>
        <begin position="7"/>
        <end position="61"/>
    </location>
</feature>
<reference evidence="5" key="1">
    <citation type="submission" date="2018-10" db="EMBL/GenBank/DDBJ databases">
        <title>Schaedlerella arabinophila gen. nov. sp. nov., isolated from the mouse intestinal tract and comparative analysis with the genome of the closely related altered Schaedler flora strain ASF502.</title>
        <authorList>
            <person name="Miyake S."/>
            <person name="Soh M."/>
            <person name="Seedorf H."/>
        </authorList>
    </citation>
    <scope>NUCLEOTIDE SEQUENCE [LARGE SCALE GENOMIC DNA]</scope>
    <source>
        <strain evidence="5">DSM 106076</strain>
    </source>
</reference>
<dbReference type="GO" id="GO:0003677">
    <property type="term" value="F:DNA binding"/>
    <property type="evidence" value="ECO:0007669"/>
    <property type="project" value="UniProtKB-KW"/>
</dbReference>
<name>A0A426DEN5_9FIRM</name>
<dbReference type="InterPro" id="IPR001387">
    <property type="entry name" value="Cro/C1-type_HTH"/>
</dbReference>
<evidence type="ECO:0000313" key="6">
    <source>
        <dbReference type="Proteomes" id="UP000274920"/>
    </source>
</evidence>
<dbReference type="SUPFAM" id="SSF47413">
    <property type="entry name" value="lambda repressor-like DNA-binding domains"/>
    <property type="match status" value="1"/>
</dbReference>
<dbReference type="EMBL" id="RHJS01000002">
    <property type="protein sequence ID" value="RRK31182.1"/>
    <property type="molecule type" value="Genomic_DNA"/>
</dbReference>
<keyword evidence="1" id="KW-0805">Transcription regulation</keyword>
<protein>
    <submittedName>
        <fullName evidence="5">LexA family transcriptional regulator</fullName>
    </submittedName>
</protein>
<dbReference type="SMART" id="SM00530">
    <property type="entry name" value="HTH_XRE"/>
    <property type="match status" value="1"/>
</dbReference>
<dbReference type="PANTHER" id="PTHR40661:SF1">
    <property type="entry name" value="HTH CRO_C1-TYPE DOMAIN-CONTAINING PROTEIN"/>
    <property type="match status" value="1"/>
</dbReference>
<organism evidence="5 6">
    <name type="scientific">Schaedlerella arabinosiphila</name>
    <dbReference type="NCBI Taxonomy" id="2044587"/>
    <lineage>
        <taxon>Bacteria</taxon>
        <taxon>Bacillati</taxon>
        <taxon>Bacillota</taxon>
        <taxon>Clostridia</taxon>
        <taxon>Lachnospirales</taxon>
        <taxon>Lachnospiraceae</taxon>
        <taxon>Schaedlerella</taxon>
    </lineage>
</organism>
<evidence type="ECO:0000256" key="3">
    <source>
        <dbReference type="ARBA" id="ARBA00023163"/>
    </source>
</evidence>
<dbReference type="SUPFAM" id="SSF51306">
    <property type="entry name" value="LexA/Signal peptidase"/>
    <property type="match status" value="1"/>
</dbReference>
<proteinExistence type="predicted"/>
<dbReference type="PROSITE" id="PS50943">
    <property type="entry name" value="HTH_CROC1"/>
    <property type="match status" value="1"/>
</dbReference>
<keyword evidence="3" id="KW-0804">Transcription</keyword>
<evidence type="ECO:0000259" key="4">
    <source>
        <dbReference type="PROSITE" id="PS50943"/>
    </source>
</evidence>
<dbReference type="Pfam" id="PF01381">
    <property type="entry name" value="HTH_3"/>
    <property type="match status" value="1"/>
</dbReference>
<gene>
    <name evidence="5" type="ORF">EBB54_07245</name>
</gene>
<sequence>MSFGDRLIKTRKEHGYTREALAQELGISKFTLRNYELNATEPGHTFLKLISDFFNVSVDYLMELTDEKEVLHTFRLRSSEQNMIEQYRTLDPHGRDMVDTVLQKEVERMESLEKEPAPDPTAHIYPYLGKIACAGTGFYFDDIPTDTIEAPYVEGADFIIGVSGESMEPDYHDGEKLYVRKVEYLRNGDVGIFTIGNECFLKELGEDGLISRNKNYDDIPGDEKVRLIGKVIGKVEV</sequence>
<evidence type="ECO:0000256" key="2">
    <source>
        <dbReference type="ARBA" id="ARBA00023125"/>
    </source>
</evidence>
<dbReference type="InterPro" id="IPR015927">
    <property type="entry name" value="Peptidase_S24_S26A/B/C"/>
</dbReference>
<dbReference type="PANTHER" id="PTHR40661">
    <property type="match status" value="1"/>
</dbReference>
<dbReference type="CDD" id="cd06529">
    <property type="entry name" value="S24_LexA-like"/>
    <property type="match status" value="1"/>
</dbReference>
<comment type="caution">
    <text evidence="5">The sequence shown here is derived from an EMBL/GenBank/DDBJ whole genome shotgun (WGS) entry which is preliminary data.</text>
</comment>
<evidence type="ECO:0000256" key="1">
    <source>
        <dbReference type="ARBA" id="ARBA00023015"/>
    </source>
</evidence>
<keyword evidence="2" id="KW-0238">DNA-binding</keyword>